<dbReference type="PANTHER" id="PTHR21420:SF10">
    <property type="entry name" value="GDP-FUCOSE PROTEIN O-FUCOSYLTRANSFERASE 1"/>
    <property type="match status" value="1"/>
</dbReference>
<keyword evidence="7" id="KW-0808">Transferase</keyword>
<evidence type="ECO:0000256" key="2">
    <source>
        <dbReference type="ARBA" id="ARBA00004922"/>
    </source>
</evidence>
<dbReference type="Gene3D" id="3.40.50.11340">
    <property type="match status" value="1"/>
</dbReference>
<feature type="non-terminal residue" evidence="17">
    <location>
        <position position="1"/>
    </location>
</feature>
<evidence type="ECO:0000256" key="12">
    <source>
        <dbReference type="ARBA" id="ARBA00023253"/>
    </source>
</evidence>
<dbReference type="UniPathway" id="UPA00378"/>
<keyword evidence="18" id="KW-1185">Reference proteome</keyword>
<dbReference type="Gene3D" id="3.40.50.11350">
    <property type="match status" value="1"/>
</dbReference>
<evidence type="ECO:0000256" key="8">
    <source>
        <dbReference type="ARBA" id="ARBA00022824"/>
    </source>
</evidence>
<evidence type="ECO:0000256" key="10">
    <source>
        <dbReference type="ARBA" id="ARBA00023157"/>
    </source>
</evidence>
<comment type="catalytic activity">
    <reaction evidence="15">
        <text>L-threonyl-[protein] + GDP-beta-L-fucose = 3-O-(alpha-L-fucosyl)-L-threonyl-[protein] + GDP + H(+)</text>
        <dbReference type="Rhea" id="RHEA:70491"/>
        <dbReference type="Rhea" id="RHEA-COMP:11060"/>
        <dbReference type="Rhea" id="RHEA-COMP:17915"/>
        <dbReference type="ChEBI" id="CHEBI:15378"/>
        <dbReference type="ChEBI" id="CHEBI:30013"/>
        <dbReference type="ChEBI" id="CHEBI:57273"/>
        <dbReference type="ChEBI" id="CHEBI:58189"/>
        <dbReference type="ChEBI" id="CHEBI:189631"/>
        <dbReference type="EC" id="2.4.1.221"/>
    </reaction>
    <physiologicalReaction direction="left-to-right" evidence="15">
        <dbReference type="Rhea" id="RHEA:70492"/>
    </physiologicalReaction>
</comment>
<evidence type="ECO:0000313" key="18">
    <source>
        <dbReference type="Proteomes" id="UP000270094"/>
    </source>
</evidence>
<evidence type="ECO:0000256" key="1">
    <source>
        <dbReference type="ARBA" id="ARBA00004240"/>
    </source>
</evidence>
<keyword evidence="10" id="KW-1015">Disulfide bond</keyword>
<sequence>ISSLAPFVTLSGRFGNQISSLAPLVTPSGRFGNQVDQLLGVMQFTRFLNRTLVLPNFIEYPYPNTVMTPFENIFQVAEVKKYQKVVTMVEFTRDIMPKIWPREKRTAFCWAPRKSIYDDKAPAGCHPKEGNPFGPYWDKIGVSFVNDAYFGDIPGGFDLTAKGSKSEWLDKFSAVDFPVLAFPSPPAPFPSKSNTWELQRYVQDSELVETVGKTGARSVFVSSDKDHMIETINEALQAYDVSLSRSYFLIQREKNFSHKVQAYRLNPDDPFVSLAILGKADHFIGNCVSTFSHIVKRERDNRKQPMPTTYFGIRDRSRRLEL</sequence>
<keyword evidence="12" id="KW-0294">Fucose metabolism</keyword>
<dbReference type="GO" id="GO:0005783">
    <property type="term" value="C:endoplasmic reticulum"/>
    <property type="evidence" value="ECO:0007669"/>
    <property type="project" value="UniProtKB-SubCell"/>
</dbReference>
<evidence type="ECO:0000256" key="5">
    <source>
        <dbReference type="ARBA" id="ARBA00021745"/>
    </source>
</evidence>
<dbReference type="GO" id="GO:0006004">
    <property type="term" value="P:fucose metabolic process"/>
    <property type="evidence" value="ECO:0007669"/>
    <property type="project" value="UniProtKB-KW"/>
</dbReference>
<gene>
    <name evidence="17" type="ORF">SVUK_LOCUS14875</name>
</gene>
<evidence type="ECO:0000256" key="6">
    <source>
        <dbReference type="ARBA" id="ARBA00022676"/>
    </source>
</evidence>
<evidence type="ECO:0000256" key="7">
    <source>
        <dbReference type="ARBA" id="ARBA00022679"/>
    </source>
</evidence>
<protein>
    <recommendedName>
        <fullName evidence="5">GDP-fucose protein O-fucosyltransferase 1</fullName>
        <ecNumber evidence="4">2.4.1.221</ecNumber>
    </recommendedName>
    <alternativeName>
        <fullName evidence="14">Peptide-O-fucosyltransferase 1</fullName>
    </alternativeName>
</protein>
<dbReference type="Pfam" id="PF10250">
    <property type="entry name" value="O-FucT"/>
    <property type="match status" value="2"/>
</dbReference>
<evidence type="ECO:0000256" key="14">
    <source>
        <dbReference type="ARBA" id="ARBA00033080"/>
    </source>
</evidence>
<dbReference type="EMBL" id="UYYB01106667">
    <property type="protein sequence ID" value="VDM79877.1"/>
    <property type="molecule type" value="Genomic_DNA"/>
</dbReference>
<dbReference type="AlphaFoldDB" id="A0A3P7JUJ4"/>
<evidence type="ECO:0000256" key="15">
    <source>
        <dbReference type="ARBA" id="ARBA00047273"/>
    </source>
</evidence>
<reference evidence="17 18" key="1">
    <citation type="submission" date="2018-11" db="EMBL/GenBank/DDBJ databases">
        <authorList>
            <consortium name="Pathogen Informatics"/>
        </authorList>
    </citation>
    <scope>NUCLEOTIDE SEQUENCE [LARGE SCALE GENOMIC DNA]</scope>
</reference>
<name>A0A3P7JUJ4_STRVU</name>
<keyword evidence="11" id="KW-0325">Glycoprotein</keyword>
<keyword evidence="8" id="KW-0256">Endoplasmic reticulum</keyword>
<evidence type="ECO:0000256" key="13">
    <source>
        <dbReference type="ARBA" id="ARBA00023277"/>
    </source>
</evidence>
<keyword evidence="9" id="KW-0914">Notch signaling pathway</keyword>
<comment type="subcellular location">
    <subcellularLocation>
        <location evidence="1">Endoplasmic reticulum</location>
    </subcellularLocation>
</comment>
<accession>A0A3P7JUJ4</accession>
<evidence type="ECO:0000313" key="17">
    <source>
        <dbReference type="EMBL" id="VDM79877.1"/>
    </source>
</evidence>
<dbReference type="EC" id="2.4.1.221" evidence="4"/>
<proteinExistence type="inferred from homology"/>
<dbReference type="GO" id="GO:0046922">
    <property type="term" value="F:peptide-O-fucosyltransferase activity"/>
    <property type="evidence" value="ECO:0007669"/>
    <property type="project" value="UniProtKB-EC"/>
</dbReference>
<comment type="similarity">
    <text evidence="3">Belongs to the glycosyltransferase 65 family.</text>
</comment>
<keyword evidence="13" id="KW-0119">Carbohydrate metabolism</keyword>
<organism evidence="17 18">
    <name type="scientific">Strongylus vulgaris</name>
    <name type="common">Blood worm</name>
    <dbReference type="NCBI Taxonomy" id="40348"/>
    <lineage>
        <taxon>Eukaryota</taxon>
        <taxon>Metazoa</taxon>
        <taxon>Ecdysozoa</taxon>
        <taxon>Nematoda</taxon>
        <taxon>Chromadorea</taxon>
        <taxon>Rhabditida</taxon>
        <taxon>Rhabditina</taxon>
        <taxon>Rhabditomorpha</taxon>
        <taxon>Strongyloidea</taxon>
        <taxon>Strongylidae</taxon>
        <taxon>Strongylus</taxon>
    </lineage>
</organism>
<dbReference type="PANTHER" id="PTHR21420">
    <property type="entry name" value="GDP-FUCOSE PROTEIN O-FUCOSYLTRANSFERASE 1"/>
    <property type="match status" value="1"/>
</dbReference>
<comment type="pathway">
    <text evidence="2">Protein modification; protein glycosylation.</text>
</comment>
<dbReference type="InterPro" id="IPR019378">
    <property type="entry name" value="GDP-Fuc_O-FucTrfase"/>
</dbReference>
<evidence type="ECO:0000256" key="9">
    <source>
        <dbReference type="ARBA" id="ARBA00022976"/>
    </source>
</evidence>
<dbReference type="GO" id="GO:0007219">
    <property type="term" value="P:Notch signaling pathway"/>
    <property type="evidence" value="ECO:0007669"/>
    <property type="project" value="UniProtKB-KW"/>
</dbReference>
<evidence type="ECO:0000256" key="16">
    <source>
        <dbReference type="ARBA" id="ARBA00048647"/>
    </source>
</evidence>
<dbReference type="InterPro" id="IPR039922">
    <property type="entry name" value="POFUT1"/>
</dbReference>
<dbReference type="Proteomes" id="UP000270094">
    <property type="component" value="Unassembled WGS sequence"/>
</dbReference>
<dbReference type="OrthoDB" id="10050276at2759"/>
<comment type="catalytic activity">
    <reaction evidence="16">
        <text>L-seryl-[protein] + GDP-beta-L-fucose = 3-O-(alpha-L-fucosyl)-L-seryl-[protein] + GDP + H(+)</text>
        <dbReference type="Rhea" id="RHEA:63644"/>
        <dbReference type="Rhea" id="RHEA-COMP:9863"/>
        <dbReference type="Rhea" id="RHEA-COMP:17914"/>
        <dbReference type="ChEBI" id="CHEBI:15378"/>
        <dbReference type="ChEBI" id="CHEBI:29999"/>
        <dbReference type="ChEBI" id="CHEBI:57273"/>
        <dbReference type="ChEBI" id="CHEBI:58189"/>
        <dbReference type="ChEBI" id="CHEBI:189632"/>
        <dbReference type="EC" id="2.4.1.221"/>
    </reaction>
    <physiologicalReaction direction="left-to-right" evidence="16">
        <dbReference type="Rhea" id="RHEA:63645"/>
    </physiologicalReaction>
</comment>
<evidence type="ECO:0000256" key="3">
    <source>
        <dbReference type="ARBA" id="ARBA00010626"/>
    </source>
</evidence>
<evidence type="ECO:0000256" key="11">
    <source>
        <dbReference type="ARBA" id="ARBA00023180"/>
    </source>
</evidence>
<keyword evidence="6" id="KW-0328">Glycosyltransferase</keyword>
<evidence type="ECO:0000256" key="4">
    <source>
        <dbReference type="ARBA" id="ARBA00012196"/>
    </source>
</evidence>